<evidence type="ECO:0000256" key="2">
    <source>
        <dbReference type="ARBA" id="ARBA00023157"/>
    </source>
</evidence>
<dbReference type="InterPro" id="IPR050952">
    <property type="entry name" value="TRIM-NHL_E3_ligases"/>
</dbReference>
<feature type="repeat" description="NHL" evidence="4">
    <location>
        <begin position="270"/>
        <end position="313"/>
    </location>
</feature>
<gene>
    <name evidence="7" type="ORF">EDS130_LOCUS19501</name>
</gene>
<keyword evidence="5" id="KW-0472">Membrane</keyword>
<dbReference type="InterPro" id="IPR000742">
    <property type="entry name" value="EGF"/>
</dbReference>
<feature type="transmembrane region" description="Helical" evidence="5">
    <location>
        <begin position="792"/>
        <end position="815"/>
    </location>
</feature>
<keyword evidence="1" id="KW-0677">Repeat</keyword>
<evidence type="ECO:0000256" key="3">
    <source>
        <dbReference type="PROSITE-ProRule" id="PRU00076"/>
    </source>
</evidence>
<dbReference type="PANTHER" id="PTHR24104">
    <property type="entry name" value="E3 UBIQUITIN-PROTEIN LIGASE NHLRC1-RELATED"/>
    <property type="match status" value="1"/>
</dbReference>
<dbReference type="SUPFAM" id="SSF101898">
    <property type="entry name" value="NHL repeat"/>
    <property type="match status" value="3"/>
</dbReference>
<dbReference type="Gene3D" id="2.120.10.30">
    <property type="entry name" value="TolB, C-terminal domain"/>
    <property type="match status" value="2"/>
</dbReference>
<comment type="caution">
    <text evidence="7">The sequence shown here is derived from an EMBL/GenBank/DDBJ whole genome shotgun (WGS) entry which is preliminary data.</text>
</comment>
<evidence type="ECO:0000313" key="7">
    <source>
        <dbReference type="EMBL" id="CAF1091506.1"/>
    </source>
</evidence>
<keyword evidence="5" id="KW-0812">Transmembrane</keyword>
<keyword evidence="3" id="KW-0245">EGF-like domain</keyword>
<dbReference type="InterPro" id="IPR001881">
    <property type="entry name" value="EGF-like_Ca-bd_dom"/>
</dbReference>
<feature type="domain" description="EGF-like" evidence="6">
    <location>
        <begin position="663"/>
        <end position="703"/>
    </location>
</feature>
<evidence type="ECO:0000256" key="5">
    <source>
        <dbReference type="SAM" id="Phobius"/>
    </source>
</evidence>
<feature type="domain" description="EGF-like" evidence="6">
    <location>
        <begin position="705"/>
        <end position="742"/>
    </location>
</feature>
<evidence type="ECO:0000256" key="4">
    <source>
        <dbReference type="PROSITE-ProRule" id="PRU00504"/>
    </source>
</evidence>
<evidence type="ECO:0000256" key="1">
    <source>
        <dbReference type="ARBA" id="ARBA00022737"/>
    </source>
</evidence>
<organism evidence="7 8">
    <name type="scientific">Adineta ricciae</name>
    <name type="common">Rotifer</name>
    <dbReference type="NCBI Taxonomy" id="249248"/>
    <lineage>
        <taxon>Eukaryota</taxon>
        <taxon>Metazoa</taxon>
        <taxon>Spiralia</taxon>
        <taxon>Gnathifera</taxon>
        <taxon>Rotifera</taxon>
        <taxon>Eurotatoria</taxon>
        <taxon>Bdelloidea</taxon>
        <taxon>Adinetida</taxon>
        <taxon>Adinetidae</taxon>
        <taxon>Adineta</taxon>
    </lineage>
</organism>
<dbReference type="Gene3D" id="2.10.25.10">
    <property type="entry name" value="Laminin"/>
    <property type="match status" value="3"/>
</dbReference>
<dbReference type="PROSITE" id="PS01186">
    <property type="entry name" value="EGF_2"/>
    <property type="match status" value="2"/>
</dbReference>
<dbReference type="SMART" id="SM00181">
    <property type="entry name" value="EGF"/>
    <property type="match status" value="3"/>
</dbReference>
<dbReference type="OrthoDB" id="10044505at2759"/>
<feature type="disulfide bond" evidence="3">
    <location>
        <begin position="732"/>
        <end position="741"/>
    </location>
</feature>
<comment type="caution">
    <text evidence="3">Lacks conserved residue(s) required for the propagation of feature annotation.</text>
</comment>
<feature type="domain" description="EGF-like" evidence="6">
    <location>
        <begin position="744"/>
        <end position="781"/>
    </location>
</feature>
<proteinExistence type="predicted"/>
<dbReference type="Proteomes" id="UP000663852">
    <property type="component" value="Unassembled WGS sequence"/>
</dbReference>
<dbReference type="CDD" id="cd05819">
    <property type="entry name" value="NHL"/>
    <property type="match status" value="2"/>
</dbReference>
<dbReference type="GO" id="GO:0005509">
    <property type="term" value="F:calcium ion binding"/>
    <property type="evidence" value="ECO:0007669"/>
    <property type="project" value="InterPro"/>
</dbReference>
<dbReference type="EMBL" id="CAJNOJ010000094">
    <property type="protein sequence ID" value="CAF1091506.1"/>
    <property type="molecule type" value="Genomic_DNA"/>
</dbReference>
<dbReference type="SMART" id="SM00179">
    <property type="entry name" value="EGF_CA"/>
    <property type="match status" value="3"/>
</dbReference>
<name>A0A814NH42_ADIRI</name>
<dbReference type="SUPFAM" id="SSF57196">
    <property type="entry name" value="EGF/Laminin"/>
    <property type="match status" value="3"/>
</dbReference>
<dbReference type="PROSITE" id="PS00022">
    <property type="entry name" value="EGF_1"/>
    <property type="match status" value="1"/>
</dbReference>
<keyword evidence="5" id="KW-1133">Transmembrane helix</keyword>
<dbReference type="PROSITE" id="PS50026">
    <property type="entry name" value="EGF_3"/>
    <property type="match status" value="3"/>
</dbReference>
<evidence type="ECO:0000259" key="6">
    <source>
        <dbReference type="PROSITE" id="PS50026"/>
    </source>
</evidence>
<dbReference type="AlphaFoldDB" id="A0A814NH42"/>
<evidence type="ECO:0000313" key="8">
    <source>
        <dbReference type="Proteomes" id="UP000663852"/>
    </source>
</evidence>
<dbReference type="InterPro" id="IPR011042">
    <property type="entry name" value="6-blade_b-propeller_TolB-like"/>
</dbReference>
<feature type="disulfide bond" evidence="3">
    <location>
        <begin position="693"/>
        <end position="702"/>
    </location>
</feature>
<accession>A0A814NH42</accession>
<keyword evidence="2 3" id="KW-1015">Disulfide bond</keyword>
<dbReference type="Pfam" id="PF00008">
    <property type="entry name" value="EGF"/>
    <property type="match status" value="2"/>
</dbReference>
<reference evidence="7" key="1">
    <citation type="submission" date="2021-02" db="EMBL/GenBank/DDBJ databases">
        <authorList>
            <person name="Nowell W R."/>
        </authorList>
    </citation>
    <scope>NUCLEOTIDE SEQUENCE</scope>
</reference>
<dbReference type="CDD" id="cd00054">
    <property type="entry name" value="EGF_CA"/>
    <property type="match status" value="1"/>
</dbReference>
<protein>
    <recommendedName>
        <fullName evidence="6">EGF-like domain-containing protein</fullName>
    </recommendedName>
</protein>
<feature type="repeat" description="NHL" evidence="4">
    <location>
        <begin position="177"/>
        <end position="216"/>
    </location>
</feature>
<dbReference type="InterPro" id="IPR001258">
    <property type="entry name" value="NHL_repeat"/>
</dbReference>
<dbReference type="PANTHER" id="PTHR24104:SF25">
    <property type="entry name" value="PROTEIN LIN-41"/>
    <property type="match status" value="1"/>
</dbReference>
<sequence length="857" mass="94639">MMLMHTDFRYLALILMIKASTELFYTQLKFSPCAAWNPNATTFANSVILRAKPWILSVSTNNTLFVNLGNNNTVLTLFENGSVIAQNMSHGLNRSYGIFSTNNNEVYVDNGELNHQINKWILNMTTRTIVMNVSDRCLSLFIDMNDTLYCSNARLHQVVKVSLSDAPDNVSIAAGNGTSGFTAMQLYTPGGIFVDENFNLYVADYGNDRIQLFQWNQRNGTTVAGDGAPGTITLNGPSDIILDGNQYMYITELYNARIIASSPYGFRCLVGCTGINGSAANQLFGPTSLAFDSYGNIFVADRDNRRIQKFLLSTKSCEVSYNQPQFCSSAQWRSDGVTFANKSTNDSLPLSVFVDTNNTIFLTTIIPNQVEIWLEGSTSPIENISFGSYIPHTVFAALNGDTYIVNGSYEVQKWPWNSANIAIVMNTNATCFSLFIDFNNTLYCSLTAYNIVVKKFLSDSANTFSPVAGNGSMGSETNTLSDPMGIFVDILLNLFVADFSNNRIQHFRYGELEGTTLAGNGSSKAFSLLQPIAVLVDADEYLFILEYFHSRIVRVGPGPNDYQCVVACTQSSGSNADQLLLPYSFTFDNYGNIFVADYGNYRTEIFFFMKDSCDVTSVSQSTASLITSELTNYTQTWNSFSPFPIIASSCPSPAQIGSYCNQSNLPCDVLQPCQNNGSCINNSTVSNGYTCQCLPGFVQINCQYDSRICRSDTCFNNGICNQTSNTTFSCLCSAGWEGHRCQTKINYCAIATCYNKGVCQALLLNYTCLCLGDSYSGRHCEITQNRISQLQIISKSFACAAIVAMITAALFVIILDVLKYGFGFDPADAERRSRKRKKPICIVRFIYVNPPVKETTV</sequence>
<dbReference type="PROSITE" id="PS51125">
    <property type="entry name" value="NHL"/>
    <property type="match status" value="2"/>
</dbReference>
<dbReference type="GO" id="GO:0008270">
    <property type="term" value="F:zinc ion binding"/>
    <property type="evidence" value="ECO:0007669"/>
    <property type="project" value="UniProtKB-KW"/>
</dbReference>
<dbReference type="Gene3D" id="2.40.10.500">
    <property type="match status" value="1"/>
</dbReference>